<proteinExistence type="predicted"/>
<keyword evidence="4" id="KW-0460">Magnesium</keyword>
<accession>A0A2S0I2J5</accession>
<dbReference type="AlphaFoldDB" id="A0A2S0I2J5"/>
<dbReference type="EMBL" id="CP023270">
    <property type="protein sequence ID" value="AVJ26241.1"/>
    <property type="molecule type" value="Genomic_DNA"/>
</dbReference>
<dbReference type="PANTHER" id="PTHR31609">
    <property type="entry name" value="YDJC DEACETYLASE FAMILY MEMBER"/>
    <property type="match status" value="1"/>
</dbReference>
<dbReference type="GO" id="GO:0005975">
    <property type="term" value="P:carbohydrate metabolic process"/>
    <property type="evidence" value="ECO:0007669"/>
    <property type="project" value="InterPro"/>
</dbReference>
<evidence type="ECO:0000256" key="1">
    <source>
        <dbReference type="ARBA" id="ARBA00001946"/>
    </source>
</evidence>
<dbReference type="InterPro" id="IPR011330">
    <property type="entry name" value="Glyco_hydro/deAcase_b/a-brl"/>
</dbReference>
<organism evidence="6 7">
    <name type="scientific">Achromobacter spanius</name>
    <dbReference type="NCBI Taxonomy" id="217203"/>
    <lineage>
        <taxon>Bacteria</taxon>
        <taxon>Pseudomonadati</taxon>
        <taxon>Pseudomonadota</taxon>
        <taxon>Betaproteobacteria</taxon>
        <taxon>Burkholderiales</taxon>
        <taxon>Alcaligenaceae</taxon>
        <taxon>Achromobacter</taxon>
    </lineage>
</organism>
<dbReference type="SUPFAM" id="SSF88713">
    <property type="entry name" value="Glycoside hydrolase/deacetylase"/>
    <property type="match status" value="1"/>
</dbReference>
<dbReference type="GO" id="GO:0016787">
    <property type="term" value="F:hydrolase activity"/>
    <property type="evidence" value="ECO:0007669"/>
    <property type="project" value="UniProtKB-KW"/>
</dbReference>
<keyword evidence="3" id="KW-0378">Hydrolase</keyword>
<comment type="cofactor">
    <cofactor evidence="1">
        <name>Mg(2+)</name>
        <dbReference type="ChEBI" id="CHEBI:18420"/>
    </cofactor>
</comment>
<evidence type="ECO:0000313" key="7">
    <source>
        <dbReference type="Proteomes" id="UP000239477"/>
    </source>
</evidence>
<keyword evidence="2" id="KW-0479">Metal-binding</keyword>
<dbReference type="GO" id="GO:0046872">
    <property type="term" value="F:metal ion binding"/>
    <property type="evidence" value="ECO:0007669"/>
    <property type="project" value="UniProtKB-KW"/>
</dbReference>
<dbReference type="InterPro" id="IPR006879">
    <property type="entry name" value="YdjC-like"/>
</dbReference>
<dbReference type="PANTHER" id="PTHR31609:SF1">
    <property type="entry name" value="CARBOHYDRATE DEACETYLASE"/>
    <property type="match status" value="1"/>
</dbReference>
<dbReference type="Gene3D" id="3.20.20.370">
    <property type="entry name" value="Glycoside hydrolase/deacetylase"/>
    <property type="match status" value="1"/>
</dbReference>
<sequence>MSKRVVVCGDDFGMNADIDEGMIALAGMRRVSAVSCLTLGPTFAANAPRLAAQDVDIGLHLNLSETLGPGAEPMPALRALILKAYAGLLDAAWVDAQIARQFDAFEAAFGRAPDYVDGHRHVHQLPGIRQRVLALLAQRYGTQAGVHAPWLRQTAPGMQCGIPLKESVKARVIGALGAAALAREARSSGLRTNRRLLGVYAFDGGKRRYAHLLQTWLFNAREGDLVMCHPALGSKQGSAMDRQRHAEFEVLADPKLGDWLCTNGVSITRLALTQTAPVLPVLARAIPA</sequence>
<dbReference type="Proteomes" id="UP000239477">
    <property type="component" value="Chromosome"/>
</dbReference>
<protein>
    <recommendedName>
        <fullName evidence="8">ChbG/HpnK family deacetylase</fullName>
    </recommendedName>
</protein>
<evidence type="ECO:0000256" key="4">
    <source>
        <dbReference type="ARBA" id="ARBA00022842"/>
    </source>
</evidence>
<dbReference type="RefSeq" id="WP_105237319.1">
    <property type="nucleotide sequence ID" value="NZ_CP023270.1"/>
</dbReference>
<dbReference type="GO" id="GO:0019213">
    <property type="term" value="F:deacetylase activity"/>
    <property type="evidence" value="ECO:0007669"/>
    <property type="project" value="TreeGrafter"/>
</dbReference>
<evidence type="ECO:0000256" key="5">
    <source>
        <dbReference type="ARBA" id="ARBA00023277"/>
    </source>
</evidence>
<evidence type="ECO:0000256" key="3">
    <source>
        <dbReference type="ARBA" id="ARBA00022801"/>
    </source>
</evidence>
<dbReference type="Pfam" id="PF04794">
    <property type="entry name" value="YdjC"/>
    <property type="match status" value="1"/>
</dbReference>
<keyword evidence="7" id="KW-1185">Reference proteome</keyword>
<dbReference type="OrthoDB" id="5295855at2"/>
<evidence type="ECO:0008006" key="8">
    <source>
        <dbReference type="Google" id="ProtNLM"/>
    </source>
</evidence>
<evidence type="ECO:0000313" key="6">
    <source>
        <dbReference type="EMBL" id="AVJ26241.1"/>
    </source>
</evidence>
<keyword evidence="5" id="KW-0119">Carbohydrate metabolism</keyword>
<reference evidence="6 7" key="1">
    <citation type="submission" date="2017-09" db="EMBL/GenBank/DDBJ databases">
        <title>Genomic, metabolic, and phenotypic characteristics of bacterial isolates from the natural microbiome of the model nematode Caenorhabditis elegans.</title>
        <authorList>
            <person name="Zimmermann J."/>
            <person name="Obeng N."/>
            <person name="Yang W."/>
            <person name="Obeng O."/>
            <person name="Kissoyan K."/>
            <person name="Pees B."/>
            <person name="Dirksen P."/>
            <person name="Hoppner M."/>
            <person name="Franke A."/>
            <person name="Rosenstiel P."/>
            <person name="Leippe M."/>
            <person name="Dierking K."/>
            <person name="Kaleta C."/>
            <person name="Schulenburg H."/>
        </authorList>
    </citation>
    <scope>NUCLEOTIDE SEQUENCE [LARGE SCALE GENOMIC DNA]</scope>
    <source>
        <strain evidence="6 7">MYb73</strain>
    </source>
</reference>
<name>A0A2S0I2J5_9BURK</name>
<dbReference type="CDD" id="cd10807">
    <property type="entry name" value="YdjC_like_3"/>
    <property type="match status" value="1"/>
</dbReference>
<gene>
    <name evidence="6" type="ORF">CLM73_03395</name>
</gene>
<evidence type="ECO:0000256" key="2">
    <source>
        <dbReference type="ARBA" id="ARBA00022723"/>
    </source>
</evidence>